<organism evidence="3 4">
    <name type="scientific">Exidia glandulosa HHB12029</name>
    <dbReference type="NCBI Taxonomy" id="1314781"/>
    <lineage>
        <taxon>Eukaryota</taxon>
        <taxon>Fungi</taxon>
        <taxon>Dikarya</taxon>
        <taxon>Basidiomycota</taxon>
        <taxon>Agaricomycotina</taxon>
        <taxon>Agaricomycetes</taxon>
        <taxon>Auriculariales</taxon>
        <taxon>Exidiaceae</taxon>
        <taxon>Exidia</taxon>
    </lineage>
</organism>
<proteinExistence type="predicted"/>
<sequence>MHAWHRSTCILRILVGLAAIPAVFGAVDPTQLQQHLTSGVGILGNYTTEGRLTDWMAVLDDSEALQALNLPGTHDSAAWNPSGLTRTILQTQDKPIFDQLNAGIRFFDIRTGSNNGKLQLYHADFLLDATAQLEDVFWGFYHFLDDHPTETLVVSVKVDHGATDTTVQQALQALFTGTPASDYWITAATLGSLGEARGKAVLFRRFTFDGETALGLDMTQWKDNDADFAVPYTAEASASVEDLYQLDLGDASADTVVQTKLAAVQTHITNAAATANATQFFVTFASGGGQLNSLYVTPKILAAGSTSTNPTLATKGVNALTLPWLQQQPDGARLGVVLYDFYETPTDLVLATISNSKITPNAYVYITRYNCGC</sequence>
<dbReference type="OrthoDB" id="1046782at2759"/>
<feature type="chain" id="PRO_5007858062" evidence="1">
    <location>
        <begin position="26"/>
        <end position="373"/>
    </location>
</feature>
<evidence type="ECO:0000256" key="1">
    <source>
        <dbReference type="SAM" id="SignalP"/>
    </source>
</evidence>
<dbReference type="EMBL" id="KV426058">
    <property type="protein sequence ID" value="KZV89997.1"/>
    <property type="molecule type" value="Genomic_DNA"/>
</dbReference>
<name>A0A165G577_EXIGL</name>
<dbReference type="AlphaFoldDB" id="A0A165G577"/>
<dbReference type="PANTHER" id="PTHR13593:SF116">
    <property type="entry name" value="PLC-LIKE PHOSPHODIESTERASE"/>
    <property type="match status" value="1"/>
</dbReference>
<dbReference type="SMART" id="SM00148">
    <property type="entry name" value="PLCXc"/>
    <property type="match status" value="1"/>
</dbReference>
<evidence type="ECO:0000259" key="2">
    <source>
        <dbReference type="SMART" id="SM00148"/>
    </source>
</evidence>
<dbReference type="InterPro" id="IPR051057">
    <property type="entry name" value="PI-PLC_domain"/>
</dbReference>
<dbReference type="GO" id="GO:0008081">
    <property type="term" value="F:phosphoric diester hydrolase activity"/>
    <property type="evidence" value="ECO:0007669"/>
    <property type="project" value="InterPro"/>
</dbReference>
<keyword evidence="1" id="KW-0732">Signal</keyword>
<evidence type="ECO:0000313" key="3">
    <source>
        <dbReference type="EMBL" id="KZV89997.1"/>
    </source>
</evidence>
<dbReference type="PROSITE" id="PS50007">
    <property type="entry name" value="PIPLC_X_DOMAIN"/>
    <property type="match status" value="1"/>
</dbReference>
<evidence type="ECO:0000313" key="4">
    <source>
        <dbReference type="Proteomes" id="UP000077266"/>
    </source>
</evidence>
<accession>A0A165G577</accession>
<dbReference type="SUPFAM" id="SSF51695">
    <property type="entry name" value="PLC-like phosphodiesterases"/>
    <property type="match status" value="1"/>
</dbReference>
<dbReference type="GO" id="GO:0006629">
    <property type="term" value="P:lipid metabolic process"/>
    <property type="evidence" value="ECO:0007669"/>
    <property type="project" value="InterPro"/>
</dbReference>
<dbReference type="STRING" id="1314781.A0A165G577"/>
<dbReference type="InterPro" id="IPR000909">
    <property type="entry name" value="PLipase_C_PInositol-sp_X_dom"/>
</dbReference>
<feature type="domain" description="Phosphatidylinositol-specific phospholipase C X" evidence="2">
    <location>
        <begin position="59"/>
        <end position="205"/>
    </location>
</feature>
<dbReference type="InParanoid" id="A0A165G577"/>
<dbReference type="Proteomes" id="UP000077266">
    <property type="component" value="Unassembled WGS sequence"/>
</dbReference>
<dbReference type="Gene3D" id="3.20.20.190">
    <property type="entry name" value="Phosphatidylinositol (PI) phosphodiesterase"/>
    <property type="match status" value="1"/>
</dbReference>
<dbReference type="Pfam" id="PF26146">
    <property type="entry name" value="PI-PLC_X"/>
    <property type="match status" value="1"/>
</dbReference>
<dbReference type="InterPro" id="IPR017946">
    <property type="entry name" value="PLC-like_Pdiesterase_TIM-brl"/>
</dbReference>
<feature type="signal peptide" evidence="1">
    <location>
        <begin position="1"/>
        <end position="25"/>
    </location>
</feature>
<dbReference type="PANTHER" id="PTHR13593">
    <property type="match status" value="1"/>
</dbReference>
<reference evidence="3 4" key="1">
    <citation type="journal article" date="2016" name="Mol. Biol. Evol.">
        <title>Comparative Genomics of Early-Diverging Mushroom-Forming Fungi Provides Insights into the Origins of Lignocellulose Decay Capabilities.</title>
        <authorList>
            <person name="Nagy L.G."/>
            <person name="Riley R."/>
            <person name="Tritt A."/>
            <person name="Adam C."/>
            <person name="Daum C."/>
            <person name="Floudas D."/>
            <person name="Sun H."/>
            <person name="Yadav J.S."/>
            <person name="Pangilinan J."/>
            <person name="Larsson K.H."/>
            <person name="Matsuura K."/>
            <person name="Barry K."/>
            <person name="Labutti K."/>
            <person name="Kuo R."/>
            <person name="Ohm R.A."/>
            <person name="Bhattacharya S.S."/>
            <person name="Shirouzu T."/>
            <person name="Yoshinaga Y."/>
            <person name="Martin F.M."/>
            <person name="Grigoriev I.V."/>
            <person name="Hibbett D.S."/>
        </authorList>
    </citation>
    <scope>NUCLEOTIDE SEQUENCE [LARGE SCALE GENOMIC DNA]</scope>
    <source>
        <strain evidence="3 4">HHB12029</strain>
    </source>
</reference>
<keyword evidence="4" id="KW-1185">Reference proteome</keyword>
<protein>
    <submittedName>
        <fullName evidence="3">PLC-like phosphodiesterase</fullName>
    </submittedName>
</protein>
<gene>
    <name evidence="3" type="ORF">EXIGLDRAFT_720757</name>
</gene>